<dbReference type="Proteomes" id="UP000694620">
    <property type="component" value="Chromosome 3"/>
</dbReference>
<name>A0A8C4S1D5_ERPCA</name>
<keyword evidence="2" id="KW-0496">Mitochondrion</keyword>
<dbReference type="GeneID" id="114647829"/>
<accession>A0A8C4S1D5</accession>
<dbReference type="GeneTree" id="ENSGT00940000156204"/>
<keyword evidence="3" id="KW-1015">Disulfide bond</keyword>
<dbReference type="FunFam" id="1.10.10.140:FF:000001">
    <property type="entry name" value="Cytochrome c oxidase subunit 6B1"/>
    <property type="match status" value="1"/>
</dbReference>
<dbReference type="GO" id="GO:0005739">
    <property type="term" value="C:mitochondrion"/>
    <property type="evidence" value="ECO:0007669"/>
    <property type="project" value="UniProtKB-SubCell"/>
</dbReference>
<comment type="subcellular location">
    <subcellularLocation>
        <location evidence="1">Mitochondrion</location>
    </subcellularLocation>
</comment>
<organism evidence="6 7">
    <name type="scientific">Erpetoichthys calabaricus</name>
    <name type="common">Rope fish</name>
    <name type="synonym">Calamoichthys calabaricus</name>
    <dbReference type="NCBI Taxonomy" id="27687"/>
    <lineage>
        <taxon>Eukaryota</taxon>
        <taxon>Metazoa</taxon>
        <taxon>Chordata</taxon>
        <taxon>Craniata</taxon>
        <taxon>Vertebrata</taxon>
        <taxon>Euteleostomi</taxon>
        <taxon>Actinopterygii</taxon>
        <taxon>Polypteriformes</taxon>
        <taxon>Polypteridae</taxon>
        <taxon>Erpetoichthys</taxon>
    </lineage>
</organism>
<evidence type="ECO:0000313" key="7">
    <source>
        <dbReference type="Proteomes" id="UP000694620"/>
    </source>
</evidence>
<dbReference type="CDD" id="cd00926">
    <property type="entry name" value="Cyt_c_Oxidase_VIb"/>
    <property type="match status" value="1"/>
</dbReference>
<reference evidence="6" key="1">
    <citation type="submission" date="2021-06" db="EMBL/GenBank/DDBJ databases">
        <authorList>
            <consortium name="Wellcome Sanger Institute Data Sharing"/>
        </authorList>
    </citation>
    <scope>NUCLEOTIDE SEQUENCE [LARGE SCALE GENOMIC DNA]</scope>
</reference>
<sequence length="86" mass="10177">MPDNIQEKLAKYHTAVFDARFHNTNQIKHCWQNYLNDQRCLKALTAKGEQVTSCEWYHKMYKSMCPISQVTKWDEHQGAKTFLGKL</sequence>
<dbReference type="InterPro" id="IPR048280">
    <property type="entry name" value="COX6B-like"/>
</dbReference>
<gene>
    <name evidence="6" type="primary">LOC114647829</name>
</gene>
<dbReference type="PANTHER" id="PTHR11387">
    <property type="entry name" value="CYTOCHROME C OXIDASE SUBUNIT 6B"/>
    <property type="match status" value="1"/>
</dbReference>
<protein>
    <recommendedName>
        <fullName evidence="4">Cytochrome c oxidase subunit 6B1</fullName>
    </recommendedName>
    <alternativeName>
        <fullName evidence="5">Cytochrome c oxidase subunit VIb isoform 1</fullName>
    </alternativeName>
</protein>
<dbReference type="RefSeq" id="XP_051780490.1">
    <property type="nucleotide sequence ID" value="XM_051924530.1"/>
</dbReference>
<evidence type="ECO:0000256" key="4">
    <source>
        <dbReference type="ARBA" id="ARBA00040060"/>
    </source>
</evidence>
<keyword evidence="7" id="KW-1185">Reference proteome</keyword>
<reference evidence="6" key="3">
    <citation type="submission" date="2025-09" db="UniProtKB">
        <authorList>
            <consortium name="Ensembl"/>
        </authorList>
    </citation>
    <scope>IDENTIFICATION</scope>
</reference>
<dbReference type="GO" id="GO:0045277">
    <property type="term" value="C:respiratory chain complex IV"/>
    <property type="evidence" value="ECO:0007669"/>
    <property type="project" value="InterPro"/>
</dbReference>
<evidence type="ECO:0000256" key="5">
    <source>
        <dbReference type="ARBA" id="ARBA00042114"/>
    </source>
</evidence>
<dbReference type="SUPFAM" id="SSF47694">
    <property type="entry name" value="Cytochrome c oxidase subunit h"/>
    <property type="match status" value="1"/>
</dbReference>
<evidence type="ECO:0000256" key="2">
    <source>
        <dbReference type="ARBA" id="ARBA00023128"/>
    </source>
</evidence>
<dbReference type="Gene3D" id="1.10.10.140">
    <property type="entry name" value="Cytochrome c oxidase, subunit VIb"/>
    <property type="match status" value="1"/>
</dbReference>
<reference evidence="6" key="2">
    <citation type="submission" date="2025-08" db="UniProtKB">
        <authorList>
            <consortium name="Ensembl"/>
        </authorList>
    </citation>
    <scope>IDENTIFICATION</scope>
</reference>
<evidence type="ECO:0000256" key="3">
    <source>
        <dbReference type="ARBA" id="ARBA00023157"/>
    </source>
</evidence>
<dbReference type="Pfam" id="PF02297">
    <property type="entry name" value="COX6B"/>
    <property type="match status" value="1"/>
</dbReference>
<dbReference type="InterPro" id="IPR036549">
    <property type="entry name" value="CX6/COA6-like_sf"/>
</dbReference>
<evidence type="ECO:0000313" key="6">
    <source>
        <dbReference type="Ensembl" id="ENSECRP00000009972.1"/>
    </source>
</evidence>
<evidence type="ECO:0000256" key="1">
    <source>
        <dbReference type="ARBA" id="ARBA00004173"/>
    </source>
</evidence>
<proteinExistence type="predicted"/>
<dbReference type="Ensembl" id="ENSECRT00000010137.1">
    <property type="protein sequence ID" value="ENSECRP00000009972.1"/>
    <property type="gene ID" value="ENSECRG00000006669.1"/>
</dbReference>
<dbReference type="OrthoDB" id="1107506at2759"/>
<dbReference type="AlphaFoldDB" id="A0A8C4S1D5"/>
<dbReference type="InterPro" id="IPR003213">
    <property type="entry name" value="Cyt_c_oxidase_su6B"/>
</dbReference>